<keyword evidence="9" id="KW-1185">Reference proteome</keyword>
<dbReference type="PANTHER" id="PTHR22960">
    <property type="entry name" value="MOLYBDOPTERIN COFACTOR SYNTHESIS PROTEIN A"/>
    <property type="match status" value="1"/>
</dbReference>
<evidence type="ECO:0000256" key="3">
    <source>
        <dbReference type="ARBA" id="ARBA00012575"/>
    </source>
</evidence>
<dbReference type="Gene3D" id="3.30.70.640">
    <property type="entry name" value="Molybdopterin cofactor biosynthesis C (MoaC) domain"/>
    <property type="match status" value="1"/>
</dbReference>
<evidence type="ECO:0000259" key="7">
    <source>
        <dbReference type="Pfam" id="PF01967"/>
    </source>
</evidence>
<dbReference type="PANTHER" id="PTHR22960:SF29">
    <property type="entry name" value="CYCLIC PYRANOPTERIN MONOPHOSPHATE SYNTHASE"/>
    <property type="match status" value="1"/>
</dbReference>
<dbReference type="InterPro" id="IPR023045">
    <property type="entry name" value="MoaC"/>
</dbReference>
<dbReference type="NCBIfam" id="NF006870">
    <property type="entry name" value="PRK09364.1"/>
    <property type="match status" value="1"/>
</dbReference>
<dbReference type="AlphaFoldDB" id="A0A285UW48"/>
<sequence>MAEFTHFNEEGRAKMVDVSNKEVSVRIAKAQCSVEVTEEIYTAITEGQIKKGDVLSVAQIAGIMAAKNTHQIIPMCHPLSLSGVDISFRWDTEKGIFLNIVTEVKTKGQTGVEMEALTAASAAALTVYDMCKALDKGMVIHETKLVSKSGGKSGDYVAE</sequence>
<evidence type="ECO:0000256" key="6">
    <source>
        <dbReference type="HAMAP-Rule" id="MF_01224"/>
    </source>
</evidence>
<dbReference type="Proteomes" id="UP000219412">
    <property type="component" value="Unassembled WGS sequence"/>
</dbReference>
<name>A0A285UW48_9STAP</name>
<accession>A0A285UW48</accession>
<feature type="active site" evidence="6">
    <location>
        <position position="129"/>
    </location>
</feature>
<keyword evidence="4 6" id="KW-0501">Molybdenum cofactor biosynthesis</keyword>
<dbReference type="SUPFAM" id="SSF55040">
    <property type="entry name" value="Molybdenum cofactor biosynthesis protein C, MoaC"/>
    <property type="match status" value="1"/>
</dbReference>
<dbReference type="NCBIfam" id="TIGR00581">
    <property type="entry name" value="moaC"/>
    <property type="match status" value="1"/>
</dbReference>
<evidence type="ECO:0000313" key="9">
    <source>
        <dbReference type="Proteomes" id="UP000219412"/>
    </source>
</evidence>
<dbReference type="EMBL" id="OBQF01000006">
    <property type="protein sequence ID" value="SOC44471.1"/>
    <property type="molecule type" value="Genomic_DNA"/>
</dbReference>
<dbReference type="InterPro" id="IPR047594">
    <property type="entry name" value="MoaC_bact/euk"/>
</dbReference>
<comment type="subunit">
    <text evidence="6">Homohexamer; trimer of dimers.</text>
</comment>
<dbReference type="OrthoDB" id="9794429at2"/>
<evidence type="ECO:0000256" key="5">
    <source>
        <dbReference type="ARBA" id="ARBA00023239"/>
    </source>
</evidence>
<dbReference type="EC" id="4.6.1.17" evidence="3 6"/>
<evidence type="ECO:0000313" key="8">
    <source>
        <dbReference type="EMBL" id="SOC44471.1"/>
    </source>
</evidence>
<evidence type="ECO:0000256" key="4">
    <source>
        <dbReference type="ARBA" id="ARBA00023150"/>
    </source>
</evidence>
<dbReference type="HAMAP" id="MF_01224_B">
    <property type="entry name" value="MoaC_B"/>
    <property type="match status" value="1"/>
</dbReference>
<keyword evidence="5 6" id="KW-0456">Lyase</keyword>
<dbReference type="Pfam" id="PF01967">
    <property type="entry name" value="MoaC"/>
    <property type="match status" value="1"/>
</dbReference>
<comment type="similarity">
    <text evidence="6">Belongs to the MoaC family.</text>
</comment>
<comment type="function">
    <text evidence="6">Catalyzes the conversion of (8S)-3',8-cyclo-7,8-dihydroguanosine 5'-triphosphate to cyclic pyranopterin monophosphate (cPMP).</text>
</comment>
<protein>
    <recommendedName>
        <fullName evidence="3 6">Cyclic pyranopterin monophosphate synthase</fullName>
        <ecNumber evidence="3 6">4.6.1.17</ecNumber>
    </recommendedName>
    <alternativeName>
        <fullName evidence="6">Molybdenum cofactor biosynthesis protein C</fullName>
    </alternativeName>
</protein>
<proteinExistence type="inferred from homology"/>
<evidence type="ECO:0000256" key="1">
    <source>
        <dbReference type="ARBA" id="ARBA00001637"/>
    </source>
</evidence>
<dbReference type="GO" id="GO:0061799">
    <property type="term" value="F:cyclic pyranopterin monophosphate synthase activity"/>
    <property type="evidence" value="ECO:0007669"/>
    <property type="project" value="UniProtKB-UniRule"/>
</dbReference>
<organism evidence="8 9">
    <name type="scientific">Salinicoccus kekensis</name>
    <dbReference type="NCBI Taxonomy" id="714307"/>
    <lineage>
        <taxon>Bacteria</taxon>
        <taxon>Bacillati</taxon>
        <taxon>Bacillota</taxon>
        <taxon>Bacilli</taxon>
        <taxon>Bacillales</taxon>
        <taxon>Staphylococcaceae</taxon>
        <taxon>Salinicoccus</taxon>
    </lineage>
</organism>
<gene>
    <name evidence="6" type="primary">moaC</name>
    <name evidence="8" type="ORF">SAMN05878391_2357</name>
</gene>
<feature type="binding site" evidence="6">
    <location>
        <begin position="114"/>
        <end position="115"/>
    </location>
    <ligand>
        <name>substrate</name>
    </ligand>
</feature>
<evidence type="ECO:0000256" key="2">
    <source>
        <dbReference type="ARBA" id="ARBA00005046"/>
    </source>
</evidence>
<dbReference type="CDD" id="cd01420">
    <property type="entry name" value="MoaC_PE"/>
    <property type="match status" value="1"/>
</dbReference>
<feature type="domain" description="Molybdopterin cofactor biosynthesis C (MoaC)" evidence="7">
    <location>
        <begin position="15"/>
        <end position="151"/>
    </location>
</feature>
<dbReference type="InterPro" id="IPR050105">
    <property type="entry name" value="MoCo_biosynth_MoaA/MoaC"/>
</dbReference>
<reference evidence="9" key="1">
    <citation type="submission" date="2017-08" db="EMBL/GenBank/DDBJ databases">
        <authorList>
            <person name="Varghese N."/>
            <person name="Submissions S."/>
        </authorList>
    </citation>
    <scope>NUCLEOTIDE SEQUENCE [LARGE SCALE GENOMIC DNA]</scope>
    <source>
        <strain evidence="9">DSM 23173</strain>
    </source>
</reference>
<dbReference type="InterPro" id="IPR002820">
    <property type="entry name" value="Mopterin_CF_biosynth-C_dom"/>
</dbReference>
<comment type="pathway">
    <text evidence="2 6">Cofactor biosynthesis; molybdopterin biosynthesis.</text>
</comment>
<dbReference type="GO" id="GO:0006777">
    <property type="term" value="P:Mo-molybdopterin cofactor biosynthetic process"/>
    <property type="evidence" value="ECO:0007669"/>
    <property type="project" value="UniProtKB-UniRule"/>
</dbReference>
<dbReference type="UniPathway" id="UPA00344"/>
<comment type="catalytic activity">
    <reaction evidence="1 6">
        <text>(8S)-3',8-cyclo-7,8-dihydroguanosine 5'-triphosphate = cyclic pyranopterin phosphate + diphosphate</text>
        <dbReference type="Rhea" id="RHEA:49580"/>
        <dbReference type="ChEBI" id="CHEBI:33019"/>
        <dbReference type="ChEBI" id="CHEBI:59648"/>
        <dbReference type="ChEBI" id="CHEBI:131766"/>
        <dbReference type="EC" id="4.6.1.17"/>
    </reaction>
</comment>
<dbReference type="RefSeq" id="WP_097042342.1">
    <property type="nucleotide sequence ID" value="NZ_OBQF01000006.1"/>
</dbReference>
<feature type="binding site" evidence="6">
    <location>
        <begin position="75"/>
        <end position="77"/>
    </location>
    <ligand>
        <name>substrate</name>
    </ligand>
</feature>
<dbReference type="InterPro" id="IPR036522">
    <property type="entry name" value="MoaC_sf"/>
</dbReference>